<reference evidence="2 3" key="1">
    <citation type="journal article" date="2017" name="Nat. Microbiol.">
        <title>Natural product diversity associated with the nematode symbionts Photorhabdus and Xenorhabdus.</title>
        <authorList>
            <person name="Tobias N.J."/>
            <person name="Wolff H."/>
            <person name="Djahanschiri B."/>
            <person name="Grundmann F."/>
            <person name="Kronenwerth M."/>
            <person name="Shi Y.M."/>
            <person name="Simonyi S."/>
            <person name="Grun P."/>
            <person name="Shapiro-Ilan D."/>
            <person name="Pidot S.J."/>
            <person name="Stinear T.P."/>
            <person name="Ebersberger I."/>
            <person name="Bode H.B."/>
        </authorList>
    </citation>
    <scope>NUCLEOTIDE SEQUENCE [LARGE SCALE GENOMIC DNA]</scope>
    <source>
        <strain evidence="2 3">DSM 17902</strain>
    </source>
</reference>
<protein>
    <submittedName>
        <fullName evidence="2">Membrane protein</fullName>
    </submittedName>
</protein>
<evidence type="ECO:0000313" key="2">
    <source>
        <dbReference type="EMBL" id="PHM46975.1"/>
    </source>
</evidence>
<keyword evidence="3" id="KW-1185">Reference proteome</keyword>
<dbReference type="Pfam" id="PF07332">
    <property type="entry name" value="Phage_holin_3_6"/>
    <property type="match status" value="1"/>
</dbReference>
<dbReference type="InterPro" id="IPR009937">
    <property type="entry name" value="Phage_holin_3_6"/>
</dbReference>
<dbReference type="RefSeq" id="WP_099115569.1">
    <property type="nucleotide sequence ID" value="NZ_CAWNQI010000056.1"/>
</dbReference>
<evidence type="ECO:0000313" key="3">
    <source>
        <dbReference type="Proteomes" id="UP000221980"/>
    </source>
</evidence>
<keyword evidence="1" id="KW-0812">Transmembrane</keyword>
<keyword evidence="1" id="KW-1133">Transmembrane helix</keyword>
<gene>
    <name evidence="2" type="ORF">Xmir_03669</name>
</gene>
<proteinExistence type="predicted"/>
<keyword evidence="1" id="KW-0472">Membrane</keyword>
<name>A0A2D0JKZ4_9GAMM</name>
<dbReference type="AlphaFoldDB" id="A0A2D0JKZ4"/>
<organism evidence="2 3">
    <name type="scientific">Xenorhabdus miraniensis</name>
    <dbReference type="NCBI Taxonomy" id="351674"/>
    <lineage>
        <taxon>Bacteria</taxon>
        <taxon>Pseudomonadati</taxon>
        <taxon>Pseudomonadota</taxon>
        <taxon>Gammaproteobacteria</taxon>
        <taxon>Enterobacterales</taxon>
        <taxon>Morganellaceae</taxon>
        <taxon>Xenorhabdus</taxon>
    </lineage>
</organism>
<dbReference type="Proteomes" id="UP000221980">
    <property type="component" value="Unassembled WGS sequence"/>
</dbReference>
<feature type="transmembrane region" description="Helical" evidence="1">
    <location>
        <begin position="82"/>
        <end position="104"/>
    </location>
</feature>
<accession>A0A2D0JKZ4</accession>
<dbReference type="OrthoDB" id="6505013at2"/>
<evidence type="ECO:0000256" key="1">
    <source>
        <dbReference type="SAM" id="Phobius"/>
    </source>
</evidence>
<comment type="caution">
    <text evidence="2">The sequence shown here is derived from an EMBL/GenBank/DDBJ whole genome shotgun (WGS) entry which is preliminary data.</text>
</comment>
<sequence>MTSPSHSQGPGKGLFDTLRRVAAIIVSMVEKRIQLVAVELEEGTAMLTQLLLMVGFTLLFAGFGLMCLLMLIFWAIDPNYRVMAMVITAGTLLILAVFSAIWTVRKARKLTFFNTTREQLQIDRKMLEDDHHE</sequence>
<dbReference type="EMBL" id="NITZ01000024">
    <property type="protein sequence ID" value="PHM46975.1"/>
    <property type="molecule type" value="Genomic_DNA"/>
</dbReference>
<feature type="transmembrane region" description="Helical" evidence="1">
    <location>
        <begin position="50"/>
        <end position="76"/>
    </location>
</feature>